<protein>
    <submittedName>
        <fullName evidence="2">Uncharacterized protein</fullName>
    </submittedName>
</protein>
<feature type="chain" id="PRO_5004013676" evidence="1">
    <location>
        <begin position="20"/>
        <end position="98"/>
    </location>
</feature>
<accession>M1DVZ5</accession>
<dbReference type="Proteomes" id="UP000011115">
    <property type="component" value="Unassembled WGS sequence"/>
</dbReference>
<feature type="signal peptide" evidence="1">
    <location>
        <begin position="1"/>
        <end position="19"/>
    </location>
</feature>
<dbReference type="HOGENOM" id="CLU_166426_0_0_1"/>
<dbReference type="AlphaFoldDB" id="M1DVZ5"/>
<dbReference type="Gramene" id="PGSC0003DMT400095297">
    <property type="protein sequence ID" value="PGSC0003DMT400095297"/>
    <property type="gene ID" value="PGSC0003DMG400044868"/>
</dbReference>
<reference evidence="3" key="1">
    <citation type="journal article" date="2011" name="Nature">
        <title>Genome sequence and analysis of the tuber crop potato.</title>
        <authorList>
            <consortium name="The Potato Genome Sequencing Consortium"/>
        </authorList>
    </citation>
    <scope>NUCLEOTIDE SEQUENCE [LARGE SCALE GENOMIC DNA]</scope>
    <source>
        <strain evidence="3">cv. DM1-3 516 R44</strain>
    </source>
</reference>
<sequence length="98" mass="11205">MLWRYIWSLWRCNCSGVVAAVAGSTRLKVVNKLLNNLIMHFSTFRAKERTQATPTRFSPFLRLKTKNKRKESGKGSFKSLRGFKLGFEVGDGCDFTIV</sequence>
<dbReference type="PaxDb" id="4113-PGSC0003DMT400095297"/>
<proteinExistence type="predicted"/>
<name>M1DVZ5_SOLTU</name>
<evidence type="ECO:0000313" key="3">
    <source>
        <dbReference type="Proteomes" id="UP000011115"/>
    </source>
</evidence>
<dbReference type="InParanoid" id="M1DVZ5"/>
<evidence type="ECO:0000256" key="1">
    <source>
        <dbReference type="SAM" id="SignalP"/>
    </source>
</evidence>
<dbReference type="EnsemblPlants" id="PGSC0003DMT400095297">
    <property type="protein sequence ID" value="PGSC0003DMT400095297"/>
    <property type="gene ID" value="PGSC0003DMG400044868"/>
</dbReference>
<reference evidence="2" key="2">
    <citation type="submission" date="2015-06" db="UniProtKB">
        <authorList>
            <consortium name="EnsemblPlants"/>
        </authorList>
    </citation>
    <scope>IDENTIFICATION</scope>
    <source>
        <strain evidence="2">DM1-3 516 R44</strain>
    </source>
</reference>
<keyword evidence="3" id="KW-1185">Reference proteome</keyword>
<keyword evidence="1" id="KW-0732">Signal</keyword>
<organism evidence="2 3">
    <name type="scientific">Solanum tuberosum</name>
    <name type="common">Potato</name>
    <dbReference type="NCBI Taxonomy" id="4113"/>
    <lineage>
        <taxon>Eukaryota</taxon>
        <taxon>Viridiplantae</taxon>
        <taxon>Streptophyta</taxon>
        <taxon>Embryophyta</taxon>
        <taxon>Tracheophyta</taxon>
        <taxon>Spermatophyta</taxon>
        <taxon>Magnoliopsida</taxon>
        <taxon>eudicotyledons</taxon>
        <taxon>Gunneridae</taxon>
        <taxon>Pentapetalae</taxon>
        <taxon>asterids</taxon>
        <taxon>lamiids</taxon>
        <taxon>Solanales</taxon>
        <taxon>Solanaceae</taxon>
        <taxon>Solanoideae</taxon>
        <taxon>Solaneae</taxon>
        <taxon>Solanum</taxon>
    </lineage>
</organism>
<evidence type="ECO:0000313" key="2">
    <source>
        <dbReference type="EnsemblPlants" id="PGSC0003DMT400095297"/>
    </source>
</evidence>